<reference evidence="1 2" key="1">
    <citation type="submission" date="2014-07" db="EMBL/GenBank/DDBJ databases">
        <authorList>
            <person name="Sibley D."/>
            <person name="Venepally P."/>
            <person name="Karamycheva S."/>
            <person name="Hadjithomas M."/>
            <person name="Khan A."/>
            <person name="Brunk B."/>
            <person name="Roos D."/>
            <person name="Caler E."/>
            <person name="Lorenzi H."/>
        </authorList>
    </citation>
    <scope>NUCLEOTIDE SEQUENCE [LARGE SCALE GENOMIC DNA]</scope>
    <source>
        <strain evidence="1 2">FOU</strain>
    </source>
</reference>
<protein>
    <submittedName>
        <fullName evidence="1">Uncharacterized protein</fullName>
    </submittedName>
</protein>
<organism evidence="1 2">
    <name type="scientific">Toxoplasma gondii FOU</name>
    <dbReference type="NCBI Taxonomy" id="943167"/>
    <lineage>
        <taxon>Eukaryota</taxon>
        <taxon>Sar</taxon>
        <taxon>Alveolata</taxon>
        <taxon>Apicomplexa</taxon>
        <taxon>Conoidasida</taxon>
        <taxon>Coccidia</taxon>
        <taxon>Eucoccidiorida</taxon>
        <taxon>Eimeriorina</taxon>
        <taxon>Sarcocystidae</taxon>
        <taxon>Toxoplasma</taxon>
    </lineage>
</organism>
<dbReference type="Proteomes" id="UP000028838">
    <property type="component" value="Unassembled WGS sequence"/>
</dbReference>
<dbReference type="VEuPathDB" id="ToxoDB:TGFOU_239690"/>
<proteinExistence type="predicted"/>
<feature type="non-terminal residue" evidence="1">
    <location>
        <position position="1"/>
    </location>
</feature>
<dbReference type="AlphaFoldDB" id="A0A086KVD3"/>
<comment type="caution">
    <text evidence="1">The sequence shown here is derived from an EMBL/GenBank/DDBJ whole genome shotgun (WGS) entry which is preliminary data.</text>
</comment>
<gene>
    <name evidence="1" type="ORF">TGFOU_239690</name>
</gene>
<dbReference type="EMBL" id="AEYH02001662">
    <property type="protein sequence ID" value="KFG48351.1"/>
    <property type="molecule type" value="Genomic_DNA"/>
</dbReference>
<sequence length="69" mass="7460">RLSSCGLWSTTSSTSSRHFSFFYSKRALALGRPPSLGILPGQVLSSPPVSSSSLFCIWVSSRVCKGFFV</sequence>
<evidence type="ECO:0000313" key="1">
    <source>
        <dbReference type="EMBL" id="KFG48351.1"/>
    </source>
</evidence>
<accession>A0A086KVD3</accession>
<name>A0A086KVD3_TOXGO</name>
<evidence type="ECO:0000313" key="2">
    <source>
        <dbReference type="Proteomes" id="UP000028838"/>
    </source>
</evidence>